<accession>A0A556MWR3</accession>
<proteinExistence type="predicted"/>
<evidence type="ECO:0000256" key="3">
    <source>
        <dbReference type="ARBA" id="ARBA00023163"/>
    </source>
</evidence>
<keyword evidence="1" id="KW-0805">Transcription regulation</keyword>
<dbReference type="InterPro" id="IPR018060">
    <property type="entry name" value="HTH_AraC"/>
</dbReference>
<evidence type="ECO:0000259" key="4">
    <source>
        <dbReference type="PROSITE" id="PS01124"/>
    </source>
</evidence>
<keyword evidence="6" id="KW-1185">Reference proteome</keyword>
<protein>
    <submittedName>
        <fullName evidence="5">Helix-turn-helix transcriptional regulator</fullName>
    </submittedName>
</protein>
<dbReference type="RefSeq" id="WP_144247927.1">
    <property type="nucleotide sequence ID" value="NZ_VLPK01000001.1"/>
</dbReference>
<dbReference type="InterPro" id="IPR009057">
    <property type="entry name" value="Homeodomain-like_sf"/>
</dbReference>
<dbReference type="PANTHER" id="PTHR43280:SF2">
    <property type="entry name" value="HTH-TYPE TRANSCRIPTIONAL REGULATOR EXSA"/>
    <property type="match status" value="1"/>
</dbReference>
<dbReference type="Pfam" id="PF12833">
    <property type="entry name" value="HTH_18"/>
    <property type="match status" value="1"/>
</dbReference>
<keyword evidence="2" id="KW-0238">DNA-binding</keyword>
<dbReference type="Gene3D" id="1.10.10.60">
    <property type="entry name" value="Homeodomain-like"/>
    <property type="match status" value="2"/>
</dbReference>
<sequence length="276" mass="31430">MKIRATNTATELITIFRYDTEVASVKNKVSLQQNLFSFLLEGEKTVYYAGSTIMINPEKFLLLSAGNCLMSEMTALKGGAYRSLLIKFDNKVLVDFFTAHPDLLYIKAGKFKEEPVLLFEKDAFLHNFIESLVYMLGKPLSANMQLLKLNELLLYLGENYPGQLQKLRNSQEDGDEIMIRQAVSANIGQSVTVSELAFLCNISLSTFKRRFAKIYGTSPNKWLLEKRMEKAAERLKQGGHKASEIYYDLGYENLSSFIQSFKQTYGVTPKQYQLNN</sequence>
<dbReference type="PRINTS" id="PR00032">
    <property type="entry name" value="HTHARAC"/>
</dbReference>
<dbReference type="InterPro" id="IPR020449">
    <property type="entry name" value="Tscrpt_reg_AraC-type_HTH"/>
</dbReference>
<evidence type="ECO:0000313" key="5">
    <source>
        <dbReference type="EMBL" id="TSJ44366.1"/>
    </source>
</evidence>
<feature type="domain" description="HTH araC/xylS-type" evidence="4">
    <location>
        <begin position="177"/>
        <end position="275"/>
    </location>
</feature>
<dbReference type="GO" id="GO:0003700">
    <property type="term" value="F:DNA-binding transcription factor activity"/>
    <property type="evidence" value="ECO:0007669"/>
    <property type="project" value="InterPro"/>
</dbReference>
<dbReference type="SMART" id="SM00342">
    <property type="entry name" value="HTH_ARAC"/>
    <property type="match status" value="1"/>
</dbReference>
<dbReference type="GO" id="GO:0043565">
    <property type="term" value="F:sequence-specific DNA binding"/>
    <property type="evidence" value="ECO:0007669"/>
    <property type="project" value="InterPro"/>
</dbReference>
<dbReference type="PROSITE" id="PS01124">
    <property type="entry name" value="HTH_ARAC_FAMILY_2"/>
    <property type="match status" value="1"/>
</dbReference>
<dbReference type="EMBL" id="VLPK01000001">
    <property type="protein sequence ID" value="TSJ44366.1"/>
    <property type="molecule type" value="Genomic_DNA"/>
</dbReference>
<evidence type="ECO:0000256" key="1">
    <source>
        <dbReference type="ARBA" id="ARBA00023015"/>
    </source>
</evidence>
<dbReference type="PANTHER" id="PTHR43280">
    <property type="entry name" value="ARAC-FAMILY TRANSCRIPTIONAL REGULATOR"/>
    <property type="match status" value="1"/>
</dbReference>
<comment type="caution">
    <text evidence="5">The sequence shown here is derived from an EMBL/GenBank/DDBJ whole genome shotgun (WGS) entry which is preliminary data.</text>
</comment>
<gene>
    <name evidence="5" type="ORF">FO440_09360</name>
</gene>
<dbReference type="InterPro" id="IPR054015">
    <property type="entry name" value="ExsA-like_N"/>
</dbReference>
<evidence type="ECO:0000256" key="2">
    <source>
        <dbReference type="ARBA" id="ARBA00023125"/>
    </source>
</evidence>
<evidence type="ECO:0000313" key="6">
    <source>
        <dbReference type="Proteomes" id="UP000318733"/>
    </source>
</evidence>
<dbReference type="Pfam" id="PF22200">
    <property type="entry name" value="ExsA_N"/>
    <property type="match status" value="1"/>
</dbReference>
<keyword evidence="3" id="KW-0804">Transcription</keyword>
<organism evidence="5 6">
    <name type="scientific">Mucilaginibacter corticis</name>
    <dbReference type="NCBI Taxonomy" id="2597670"/>
    <lineage>
        <taxon>Bacteria</taxon>
        <taxon>Pseudomonadati</taxon>
        <taxon>Bacteroidota</taxon>
        <taxon>Sphingobacteriia</taxon>
        <taxon>Sphingobacteriales</taxon>
        <taxon>Sphingobacteriaceae</taxon>
        <taxon>Mucilaginibacter</taxon>
    </lineage>
</organism>
<dbReference type="AlphaFoldDB" id="A0A556MWR3"/>
<dbReference type="SUPFAM" id="SSF46689">
    <property type="entry name" value="Homeodomain-like"/>
    <property type="match status" value="2"/>
</dbReference>
<dbReference type="OrthoDB" id="4480133at2"/>
<dbReference type="Proteomes" id="UP000318733">
    <property type="component" value="Unassembled WGS sequence"/>
</dbReference>
<name>A0A556MWR3_9SPHI</name>
<reference evidence="5 6" key="1">
    <citation type="submission" date="2019-07" db="EMBL/GenBank/DDBJ databases">
        <authorList>
            <person name="Huq M.A."/>
        </authorList>
    </citation>
    <scope>NUCLEOTIDE SEQUENCE [LARGE SCALE GENOMIC DNA]</scope>
    <source>
        <strain evidence="5 6">MAH-19</strain>
    </source>
</reference>